<organism evidence="2 3">
    <name type="scientific">Thermosyntropha lipolytica DSM 11003</name>
    <dbReference type="NCBI Taxonomy" id="1123382"/>
    <lineage>
        <taxon>Bacteria</taxon>
        <taxon>Bacillati</taxon>
        <taxon>Bacillota</taxon>
        <taxon>Clostridia</taxon>
        <taxon>Eubacteriales</taxon>
        <taxon>Syntrophomonadaceae</taxon>
        <taxon>Thermosyntropha</taxon>
    </lineage>
</organism>
<dbReference type="AlphaFoldDB" id="A0A1M5LN83"/>
<evidence type="ECO:0000313" key="2">
    <source>
        <dbReference type="EMBL" id="SHG66508.1"/>
    </source>
</evidence>
<dbReference type="RefSeq" id="WP_073090131.1">
    <property type="nucleotide sequence ID" value="NZ_FQWY01000008.1"/>
</dbReference>
<proteinExistence type="predicted"/>
<dbReference type="EMBL" id="FQWY01000008">
    <property type="protein sequence ID" value="SHG66508.1"/>
    <property type="molecule type" value="Genomic_DNA"/>
</dbReference>
<evidence type="ECO:0008006" key="4">
    <source>
        <dbReference type="Google" id="ProtNLM"/>
    </source>
</evidence>
<keyword evidence="1" id="KW-0812">Transmembrane</keyword>
<dbReference type="OrthoDB" id="36432at2"/>
<keyword evidence="1" id="KW-0472">Membrane</keyword>
<dbReference type="STRING" id="1123382.SAMN02745221_00715"/>
<name>A0A1M5LN83_9FIRM</name>
<sequence length="521" mass="58624">MLKKIKAVLQNHRGIALPVVLILFIPISILAYSALSLTSSQTNFNYRYQAGIDALHYAEAGIHHYLWALNKNKDFPDLDQEVAFEQGKYRIKVLEQGNGYVKIASTGWTDREPEIKKTITAVLGQRTFTRYSYFSVDDPSNIRWTSNDIVYGPYHTNGHLVIDGNPTFYGRVTYSGRIHFYNGVWRGGSEDPDFNGPYPVNGSSPRFMQGIRWAVPLEVPPSNSELKIRAQNGGYYYEGRTSIRLNPDGTVTVRYFKKIDNYTYEDVTETLPLPPNGVIYVNSNPNIPGGNESHGKFDKRMGNAFVSGTLRGKLTIAAANDIYITGYDPTDYNFNSARNKPTGAGSGGNGGVIYAATTFAPVYENGTLTGYKAEGDDMLGLVANNNIWILCKGWFDNPNPRLTDLQANVTPKYINVYGAVFALDGSFGLEKYYPNPSDGRYWPTGSYNNKDYKYETIYQRGALIQKTRGIVGQDISSWFSSSWLGYRSKNYAYDDRMTYEAPPHFIEPSNRGWEIISWEEN</sequence>
<keyword evidence="3" id="KW-1185">Reference proteome</keyword>
<protein>
    <recommendedName>
        <fullName evidence="4">PilX N-terminal</fullName>
    </recommendedName>
</protein>
<evidence type="ECO:0000313" key="3">
    <source>
        <dbReference type="Proteomes" id="UP000242329"/>
    </source>
</evidence>
<accession>A0A1M5LN83</accession>
<keyword evidence="1" id="KW-1133">Transmembrane helix</keyword>
<evidence type="ECO:0000256" key="1">
    <source>
        <dbReference type="SAM" id="Phobius"/>
    </source>
</evidence>
<gene>
    <name evidence="2" type="ORF">SAMN02745221_00715</name>
</gene>
<feature type="transmembrane region" description="Helical" evidence="1">
    <location>
        <begin position="15"/>
        <end position="35"/>
    </location>
</feature>
<dbReference type="Proteomes" id="UP000242329">
    <property type="component" value="Unassembled WGS sequence"/>
</dbReference>
<reference evidence="3" key="1">
    <citation type="submission" date="2016-11" db="EMBL/GenBank/DDBJ databases">
        <authorList>
            <person name="Varghese N."/>
            <person name="Submissions S."/>
        </authorList>
    </citation>
    <scope>NUCLEOTIDE SEQUENCE [LARGE SCALE GENOMIC DNA]</scope>
    <source>
        <strain evidence="3">DSM 11003</strain>
    </source>
</reference>